<evidence type="ECO:0000256" key="1">
    <source>
        <dbReference type="SAM" id="SignalP"/>
    </source>
</evidence>
<dbReference type="AlphaFoldDB" id="A0AAW1MIS2"/>
<proteinExistence type="predicted"/>
<dbReference type="EMBL" id="JASPKY010000043">
    <property type="protein sequence ID" value="KAK9745954.1"/>
    <property type="molecule type" value="Genomic_DNA"/>
</dbReference>
<evidence type="ECO:0008006" key="4">
    <source>
        <dbReference type="Google" id="ProtNLM"/>
    </source>
</evidence>
<evidence type="ECO:0000313" key="2">
    <source>
        <dbReference type="EMBL" id="KAK9745954.1"/>
    </source>
</evidence>
<gene>
    <name evidence="2" type="ORF">QE152_g6500</name>
</gene>
<evidence type="ECO:0000313" key="3">
    <source>
        <dbReference type="Proteomes" id="UP001458880"/>
    </source>
</evidence>
<feature type="chain" id="PRO_5043632023" description="Secreted protein" evidence="1">
    <location>
        <begin position="27"/>
        <end position="119"/>
    </location>
</feature>
<feature type="signal peptide" evidence="1">
    <location>
        <begin position="1"/>
        <end position="26"/>
    </location>
</feature>
<reference evidence="2 3" key="1">
    <citation type="journal article" date="2024" name="BMC Genomics">
        <title>De novo assembly and annotation of Popillia japonica's genome with initial clues to its potential as an invasive pest.</title>
        <authorList>
            <person name="Cucini C."/>
            <person name="Boschi S."/>
            <person name="Funari R."/>
            <person name="Cardaioli E."/>
            <person name="Iannotti N."/>
            <person name="Marturano G."/>
            <person name="Paoli F."/>
            <person name="Bruttini M."/>
            <person name="Carapelli A."/>
            <person name="Frati F."/>
            <person name="Nardi F."/>
        </authorList>
    </citation>
    <scope>NUCLEOTIDE SEQUENCE [LARGE SCALE GENOMIC DNA]</scope>
    <source>
        <strain evidence="2">DMR45628</strain>
    </source>
</reference>
<keyword evidence="3" id="KW-1185">Reference proteome</keyword>
<name>A0AAW1MIS2_POPJA</name>
<organism evidence="2 3">
    <name type="scientific">Popillia japonica</name>
    <name type="common">Japanese beetle</name>
    <dbReference type="NCBI Taxonomy" id="7064"/>
    <lineage>
        <taxon>Eukaryota</taxon>
        <taxon>Metazoa</taxon>
        <taxon>Ecdysozoa</taxon>
        <taxon>Arthropoda</taxon>
        <taxon>Hexapoda</taxon>
        <taxon>Insecta</taxon>
        <taxon>Pterygota</taxon>
        <taxon>Neoptera</taxon>
        <taxon>Endopterygota</taxon>
        <taxon>Coleoptera</taxon>
        <taxon>Polyphaga</taxon>
        <taxon>Scarabaeiformia</taxon>
        <taxon>Scarabaeidae</taxon>
        <taxon>Rutelinae</taxon>
        <taxon>Popillia</taxon>
    </lineage>
</organism>
<protein>
    <recommendedName>
        <fullName evidence="4">Secreted protein</fullName>
    </recommendedName>
</protein>
<accession>A0AAW1MIS2</accession>
<keyword evidence="1" id="KW-0732">Signal</keyword>
<dbReference type="Proteomes" id="UP001458880">
    <property type="component" value="Unassembled WGS sequence"/>
</dbReference>
<sequence length="119" mass="12993">MMILVGLTVVYVVVVVVVETHRCVDALSSGATGDAWDAETTTANRSDALASCTEPMHTVIMREIKVISSVDGHTYSGVVVGDVCKVFGRCNMRDELEGTVRKKLLVQYISIHLEVRILI</sequence>
<comment type="caution">
    <text evidence="2">The sequence shown here is derived from an EMBL/GenBank/DDBJ whole genome shotgun (WGS) entry which is preliminary data.</text>
</comment>